<evidence type="ECO:0008006" key="4">
    <source>
        <dbReference type="Google" id="ProtNLM"/>
    </source>
</evidence>
<name>A0A7C4QXP4_UNCC3</name>
<keyword evidence="1" id="KW-0175">Coiled coil</keyword>
<evidence type="ECO:0000256" key="2">
    <source>
        <dbReference type="SAM" id="Phobius"/>
    </source>
</evidence>
<protein>
    <recommendedName>
        <fullName evidence="4">Cell division protein FtsL</fullName>
    </recommendedName>
</protein>
<sequence>MKLRFKRKKRVGSISRYNATYAKKGLKMGPVSLGFVTVLIFSLISLFYLAQSNQIATKGYTLQELEKSQSKILSENERLQVEAARLESLNKAASKAKDLSMVPVKELKYFNNTSSLAQK</sequence>
<proteinExistence type="predicted"/>
<organism evidence="3">
    <name type="scientific">candidate division CPR3 bacterium</name>
    <dbReference type="NCBI Taxonomy" id="2268181"/>
    <lineage>
        <taxon>Bacteria</taxon>
        <taxon>Bacteria division CPR3</taxon>
    </lineage>
</organism>
<feature type="coiled-coil region" evidence="1">
    <location>
        <begin position="62"/>
        <end position="96"/>
    </location>
</feature>
<keyword evidence="2" id="KW-0472">Membrane</keyword>
<dbReference type="AlphaFoldDB" id="A0A7C4QXP4"/>
<accession>A0A7C4QXP4</accession>
<evidence type="ECO:0000256" key="1">
    <source>
        <dbReference type="SAM" id="Coils"/>
    </source>
</evidence>
<evidence type="ECO:0000313" key="3">
    <source>
        <dbReference type="EMBL" id="HGT71376.1"/>
    </source>
</evidence>
<keyword evidence="2" id="KW-0812">Transmembrane</keyword>
<feature type="transmembrane region" description="Helical" evidence="2">
    <location>
        <begin position="31"/>
        <end position="50"/>
    </location>
</feature>
<gene>
    <name evidence="3" type="ORF">ENT43_03900</name>
</gene>
<reference evidence="3" key="1">
    <citation type="journal article" date="2020" name="mSystems">
        <title>Genome- and Community-Level Interaction Insights into Carbon Utilization and Element Cycling Functions of Hydrothermarchaeota in Hydrothermal Sediment.</title>
        <authorList>
            <person name="Zhou Z."/>
            <person name="Liu Y."/>
            <person name="Xu W."/>
            <person name="Pan J."/>
            <person name="Luo Z.H."/>
            <person name="Li M."/>
        </authorList>
    </citation>
    <scope>NUCLEOTIDE SEQUENCE [LARGE SCALE GENOMIC DNA]</scope>
    <source>
        <strain evidence="3">SpSt-579</strain>
    </source>
</reference>
<dbReference type="EMBL" id="DSYQ01000023">
    <property type="protein sequence ID" value="HGT71376.1"/>
    <property type="molecule type" value="Genomic_DNA"/>
</dbReference>
<keyword evidence="2" id="KW-1133">Transmembrane helix</keyword>
<comment type="caution">
    <text evidence="3">The sequence shown here is derived from an EMBL/GenBank/DDBJ whole genome shotgun (WGS) entry which is preliminary data.</text>
</comment>